<feature type="domain" description="Gene 1 ring forming protein" evidence="1">
    <location>
        <begin position="29"/>
        <end position="60"/>
    </location>
</feature>
<dbReference type="RefSeq" id="YP_009953886.1">
    <property type="nucleotide sequence ID" value="NC_051627.1"/>
</dbReference>
<reference evidence="3" key="1">
    <citation type="submission" date="2017-06" db="EMBL/GenBank/DDBJ databases">
        <authorList>
            <person name="Kim H.J."/>
            <person name="Triplett B.A."/>
        </authorList>
    </citation>
    <scope>NUCLEOTIDE SEQUENCE [LARGE SCALE GENOMIC DNA]</scope>
</reference>
<dbReference type="InterPro" id="IPR056427">
    <property type="entry name" value="G1RFP_dom"/>
</dbReference>
<evidence type="ECO:0000313" key="2">
    <source>
        <dbReference type="EMBL" id="ASR85204.1"/>
    </source>
</evidence>
<evidence type="ECO:0000259" key="1">
    <source>
        <dbReference type="Pfam" id="PF24182"/>
    </source>
</evidence>
<evidence type="ECO:0000313" key="3">
    <source>
        <dbReference type="Proteomes" id="UP000224266"/>
    </source>
</evidence>
<name>A0A222ZKC8_9CAUD</name>
<protein>
    <recommendedName>
        <fullName evidence="1">Gene 1 ring forming protein domain-containing protein</fullName>
    </recommendedName>
</protein>
<sequence length="63" mass="6707">MDPSAVWTFEPAAVTLTPEAQAAIAEREARLSVAELAVRRAAETGNGFTETAEAIWRFVDGAS</sequence>
<accession>A0A222ZKC8</accession>
<gene>
    <name evidence="2" type="primary">1</name>
    <name evidence="2" type="ORF">SEA_SIRPHILIP_1</name>
</gene>
<dbReference type="EMBL" id="MF324911">
    <property type="protein sequence ID" value="ASR85204.1"/>
    <property type="molecule type" value="Genomic_DNA"/>
</dbReference>
<organism evidence="2 3">
    <name type="scientific">Mycobacterium phage SirPhilip</name>
    <dbReference type="NCBI Taxonomy" id="2015824"/>
    <lineage>
        <taxon>Viruses</taxon>
        <taxon>Duplodnaviria</taxon>
        <taxon>Heunggongvirae</taxon>
        <taxon>Uroviricota</taxon>
        <taxon>Caudoviricetes</taxon>
        <taxon>Weiservirinae</taxon>
        <taxon>Anayavirus</taxon>
        <taxon>Anayavirus sirphilip</taxon>
    </lineage>
</organism>
<proteinExistence type="predicted"/>
<dbReference type="Proteomes" id="UP000224266">
    <property type="component" value="Segment"/>
</dbReference>
<dbReference type="KEGG" id="vg:60325466"/>
<keyword evidence="3" id="KW-1185">Reference proteome</keyword>
<dbReference type="GeneID" id="60325466"/>
<dbReference type="Pfam" id="PF24182">
    <property type="entry name" value="G1RFP"/>
    <property type="match status" value="1"/>
</dbReference>